<dbReference type="EnsemblMetazoa" id="CLYHEMT022343.1">
    <property type="protein sequence ID" value="CLYHEMP022343.1"/>
    <property type="gene ID" value="CLYHEMG022343"/>
</dbReference>
<dbReference type="FunFam" id="1.10.1580.10:FF:000008">
    <property type="entry name" value="Large subunit GTPase 1"/>
    <property type="match status" value="1"/>
</dbReference>
<dbReference type="PANTHER" id="PTHR45709:SF2">
    <property type="entry name" value="LARGE SUBUNIT GTPASE 1 HOMOLOG"/>
    <property type="match status" value="1"/>
</dbReference>
<sequence>MGKNRKGNAKNADLGKNLIRKQRGQNSRKRETKESWLHTSEVQDGSDWNRLNLQSVTEQNTLEEFLETAALAGVEFTAERLNVKIVGTGLITGVLGESEKARVENLQNENRKFVTIPRRPEWDESTTSEELTLKERDAFLNWRRSMAMLQEKEGLLLTPYEKNLDVWRQLWRVIERSDVICQIVDARNPLLFKCDDLATYVKEVDKEKGFVVIINKADYLTEEQKTIWAEYFAKENIEVIFWSALEESEDKIPEEELEIENKLREELIIDDHVEEEEIEIESDDNKEFEEPKVVDISDERSTTLDENANKPKVLSRSELLQHFKQFNKIQENKFITIGLVGYPNVGKSSTINALMKEKKTSVSATPGKTKHFQTLFIDDELCLCDCPGLVFPTFISTKADMVLNGILPIDQLRDHVAPTTVLCQMIPRKIIENTYGINIQKPRENEDQNRPPTSEEMLSAYAKMRGYMTSSGQPDCPRACRYILKDFIKGKLLYCHPPPEMSPEDFQSARITSKVMERIITRESKLASSLQNQVGRETSEMDEEFFEEKKPGFHFKMPTGTSGPVLVNANGERIEKPWKKHYNRGKKEKLRRIYDKKST</sequence>
<dbReference type="InterPro" id="IPR030378">
    <property type="entry name" value="G_CP_dom"/>
</dbReference>
<dbReference type="OrthoDB" id="61815at2759"/>
<keyword evidence="3" id="KW-0547">Nucleotide-binding</keyword>
<proteinExistence type="predicted"/>
<feature type="region of interest" description="Disordered" evidence="7">
    <location>
        <begin position="1"/>
        <end position="41"/>
    </location>
</feature>
<keyword evidence="2" id="KW-0963">Cytoplasm</keyword>
<evidence type="ECO:0000256" key="3">
    <source>
        <dbReference type="ARBA" id="ARBA00022741"/>
    </source>
</evidence>
<dbReference type="SUPFAM" id="SSF52540">
    <property type="entry name" value="P-loop containing nucleoside triphosphate hydrolases"/>
    <property type="match status" value="1"/>
</dbReference>
<evidence type="ECO:0000259" key="8">
    <source>
        <dbReference type="PROSITE" id="PS51721"/>
    </source>
</evidence>
<dbReference type="Pfam" id="PF01926">
    <property type="entry name" value="MMR_HSR1"/>
    <property type="match status" value="1"/>
</dbReference>
<organism evidence="9 10">
    <name type="scientific">Clytia hemisphaerica</name>
    <dbReference type="NCBI Taxonomy" id="252671"/>
    <lineage>
        <taxon>Eukaryota</taxon>
        <taxon>Metazoa</taxon>
        <taxon>Cnidaria</taxon>
        <taxon>Hydrozoa</taxon>
        <taxon>Hydroidolina</taxon>
        <taxon>Leptothecata</taxon>
        <taxon>Obeliida</taxon>
        <taxon>Clytiidae</taxon>
        <taxon>Clytia</taxon>
    </lineage>
</organism>
<comment type="subcellular location">
    <subcellularLocation>
        <location evidence="1">Cytoplasm</location>
    </subcellularLocation>
</comment>
<dbReference type="Gene3D" id="1.10.1580.10">
    <property type="match status" value="1"/>
</dbReference>
<dbReference type="GO" id="GO:0005525">
    <property type="term" value="F:GTP binding"/>
    <property type="evidence" value="ECO:0007669"/>
    <property type="project" value="UniProtKB-KW"/>
</dbReference>
<feature type="compositionally biased region" description="Basic residues" evidence="7">
    <location>
        <begin position="18"/>
        <end position="27"/>
    </location>
</feature>
<name>A0A7M5XIB9_9CNID</name>
<dbReference type="PROSITE" id="PS51721">
    <property type="entry name" value="G_CP"/>
    <property type="match status" value="1"/>
</dbReference>
<reference evidence="9" key="1">
    <citation type="submission" date="2021-01" db="UniProtKB">
        <authorList>
            <consortium name="EnsemblMetazoa"/>
        </authorList>
    </citation>
    <scope>IDENTIFICATION</scope>
</reference>
<dbReference type="InterPro" id="IPR006073">
    <property type="entry name" value="GTP-bd"/>
</dbReference>
<dbReference type="Proteomes" id="UP000594262">
    <property type="component" value="Unplaced"/>
</dbReference>
<dbReference type="CDD" id="cd01857">
    <property type="entry name" value="HSR1_MMR1"/>
    <property type="match status" value="1"/>
</dbReference>
<keyword evidence="5" id="KW-0342">GTP-binding</keyword>
<evidence type="ECO:0000256" key="2">
    <source>
        <dbReference type="ARBA" id="ARBA00022490"/>
    </source>
</evidence>
<evidence type="ECO:0000313" key="9">
    <source>
        <dbReference type="EnsemblMetazoa" id="CLYHEMP022343.1"/>
    </source>
</evidence>
<evidence type="ECO:0000256" key="1">
    <source>
        <dbReference type="ARBA" id="ARBA00004496"/>
    </source>
</evidence>
<feature type="domain" description="CP-type G" evidence="8">
    <location>
        <begin position="167"/>
        <end position="392"/>
    </location>
</feature>
<protein>
    <recommendedName>
        <fullName evidence="6">Large subunit GTPase 1 homolog</fullName>
    </recommendedName>
</protein>
<dbReference type="InterPro" id="IPR027417">
    <property type="entry name" value="P-loop_NTPase"/>
</dbReference>
<dbReference type="InterPro" id="IPR043358">
    <property type="entry name" value="GNL1-like"/>
</dbReference>
<evidence type="ECO:0000256" key="7">
    <source>
        <dbReference type="SAM" id="MobiDB-lite"/>
    </source>
</evidence>
<dbReference type="GO" id="GO:0003924">
    <property type="term" value="F:GTPase activity"/>
    <property type="evidence" value="ECO:0007669"/>
    <property type="project" value="InterPro"/>
</dbReference>
<accession>A0A7M5XIB9</accession>
<dbReference type="AlphaFoldDB" id="A0A7M5XIB9"/>
<evidence type="ECO:0000256" key="6">
    <source>
        <dbReference type="ARBA" id="ARBA00040145"/>
    </source>
</evidence>
<evidence type="ECO:0000256" key="4">
    <source>
        <dbReference type="ARBA" id="ARBA00022801"/>
    </source>
</evidence>
<dbReference type="GO" id="GO:0000054">
    <property type="term" value="P:ribosomal subunit export from nucleus"/>
    <property type="evidence" value="ECO:0007669"/>
    <property type="project" value="TreeGrafter"/>
</dbReference>
<dbReference type="GO" id="GO:0005829">
    <property type="term" value="C:cytosol"/>
    <property type="evidence" value="ECO:0007669"/>
    <property type="project" value="TreeGrafter"/>
</dbReference>
<keyword evidence="10" id="KW-1185">Reference proteome</keyword>
<keyword evidence="4" id="KW-0378">Hydrolase</keyword>
<evidence type="ECO:0000256" key="5">
    <source>
        <dbReference type="ARBA" id="ARBA00023134"/>
    </source>
</evidence>
<dbReference type="GeneID" id="136814129"/>
<dbReference type="PANTHER" id="PTHR45709">
    <property type="entry name" value="LARGE SUBUNIT GTPASE 1 HOMOLOG-RELATED"/>
    <property type="match status" value="1"/>
</dbReference>
<dbReference type="InterPro" id="IPR023179">
    <property type="entry name" value="GTP-bd_ortho_bundle_sf"/>
</dbReference>
<evidence type="ECO:0000313" key="10">
    <source>
        <dbReference type="Proteomes" id="UP000594262"/>
    </source>
</evidence>
<dbReference type="RefSeq" id="XP_066926741.1">
    <property type="nucleotide sequence ID" value="XM_067070640.1"/>
</dbReference>
<dbReference type="Gene3D" id="3.40.50.300">
    <property type="entry name" value="P-loop containing nucleotide triphosphate hydrolases"/>
    <property type="match status" value="1"/>
</dbReference>